<evidence type="ECO:0000256" key="3">
    <source>
        <dbReference type="SAM" id="MobiDB-lite"/>
    </source>
</evidence>
<comment type="caution">
    <text evidence="5">The sequence shown here is derived from an EMBL/GenBank/DDBJ whole genome shotgun (WGS) entry which is preliminary data.</text>
</comment>
<dbReference type="Proteomes" id="UP000292702">
    <property type="component" value="Unassembled WGS sequence"/>
</dbReference>
<dbReference type="Gene3D" id="4.10.1000.10">
    <property type="entry name" value="Zinc finger, CCCH-type"/>
    <property type="match status" value="1"/>
</dbReference>
<sequence>MQGLQDDVFRYIETQLAECNKELAGLKEELDSSNRFNDYFRKIDVQSAKEKDELKAEIKMLKRQMVANEHIVTDRRAVCLVDGDGYIFLRTLIIQGQAGGRVAAAMLSDSLKTLVRTENAQIYVYVFVNKQGLANTFKRCGHEVAARNLEDFIIGFNQATERFIFLDVGCGKEAVDAKLRGCHDNGYTNTIRSILTAGHGNKLVLLQGYKSMAAGYGTFSLPTLTVDDLFEPDKLEDQISKYQVPNVKSPDTSPPMPLGLNLETSSGNSPVLTSIPASAAPFSPISYKSALQATGVATKAQTWRGPRPSSPPRTRRIDSSKPLSKQVPPPCNIFYLTNGQCKFGDKCSYAHDYLLTPEEFEDMRELAKKSPCAAMNKGDGCPFGDQCCYGHKCPMSSKCFYYKLGTCKFIAAGMHSE</sequence>
<name>A0A4R0RJA9_9APHY</name>
<accession>A0A4R0RJA9</accession>
<evidence type="ECO:0000256" key="1">
    <source>
        <dbReference type="PROSITE-ProRule" id="PRU00723"/>
    </source>
</evidence>
<dbReference type="AlphaFoldDB" id="A0A4R0RJA9"/>
<feature type="zinc finger region" description="C3H1-type" evidence="1">
    <location>
        <begin position="366"/>
        <end position="394"/>
    </location>
</feature>
<feature type="domain" description="C3H1-type" evidence="4">
    <location>
        <begin position="325"/>
        <end position="354"/>
    </location>
</feature>
<protein>
    <recommendedName>
        <fullName evidence="4">C3H1-type domain-containing protein</fullName>
    </recommendedName>
</protein>
<keyword evidence="2" id="KW-0175">Coiled coil</keyword>
<evidence type="ECO:0000259" key="4">
    <source>
        <dbReference type="PROSITE" id="PS50103"/>
    </source>
</evidence>
<reference evidence="5 6" key="1">
    <citation type="submission" date="2018-11" db="EMBL/GenBank/DDBJ databases">
        <title>Genome assembly of Steccherinum ochraceum LE-BIN_3174, the white-rot fungus of the Steccherinaceae family (The Residual Polyporoid clade, Polyporales, Basidiomycota).</title>
        <authorList>
            <person name="Fedorova T.V."/>
            <person name="Glazunova O.A."/>
            <person name="Landesman E.O."/>
            <person name="Moiseenko K.V."/>
            <person name="Psurtseva N.V."/>
            <person name="Savinova O.S."/>
            <person name="Shakhova N.V."/>
            <person name="Tyazhelova T.V."/>
            <person name="Vasina D.V."/>
        </authorList>
    </citation>
    <scope>NUCLEOTIDE SEQUENCE [LARGE SCALE GENOMIC DNA]</scope>
    <source>
        <strain evidence="5 6">LE-BIN_3174</strain>
    </source>
</reference>
<feature type="coiled-coil region" evidence="2">
    <location>
        <begin position="9"/>
        <end position="71"/>
    </location>
</feature>
<evidence type="ECO:0000313" key="5">
    <source>
        <dbReference type="EMBL" id="TCD66943.1"/>
    </source>
</evidence>
<dbReference type="PANTHER" id="PTHR37543">
    <property type="entry name" value="CCCH ZINC FINGER DNA BINDING PROTEIN (AFU_ORTHOLOGUE AFUA_5G12760)"/>
    <property type="match status" value="1"/>
</dbReference>
<gene>
    <name evidence="5" type="ORF">EIP91_000721</name>
</gene>
<dbReference type="InterPro" id="IPR000571">
    <property type="entry name" value="Znf_CCCH"/>
</dbReference>
<dbReference type="PROSITE" id="PS50103">
    <property type="entry name" value="ZF_C3H1"/>
    <property type="match status" value="2"/>
</dbReference>
<dbReference type="OrthoDB" id="2270193at2759"/>
<keyword evidence="6" id="KW-1185">Reference proteome</keyword>
<keyword evidence="1" id="KW-0863">Zinc-finger</keyword>
<organism evidence="5 6">
    <name type="scientific">Steccherinum ochraceum</name>
    <dbReference type="NCBI Taxonomy" id="92696"/>
    <lineage>
        <taxon>Eukaryota</taxon>
        <taxon>Fungi</taxon>
        <taxon>Dikarya</taxon>
        <taxon>Basidiomycota</taxon>
        <taxon>Agaricomycotina</taxon>
        <taxon>Agaricomycetes</taxon>
        <taxon>Polyporales</taxon>
        <taxon>Steccherinaceae</taxon>
        <taxon>Steccherinum</taxon>
    </lineage>
</organism>
<feature type="zinc finger region" description="C3H1-type" evidence="1">
    <location>
        <begin position="325"/>
        <end position="354"/>
    </location>
</feature>
<dbReference type="Pfam" id="PF00642">
    <property type="entry name" value="zf-CCCH"/>
    <property type="match status" value="1"/>
</dbReference>
<dbReference type="InterPro" id="IPR057683">
    <property type="entry name" value="DUF7923"/>
</dbReference>
<dbReference type="EMBL" id="RWJN01000116">
    <property type="protein sequence ID" value="TCD66943.1"/>
    <property type="molecule type" value="Genomic_DNA"/>
</dbReference>
<evidence type="ECO:0000313" key="6">
    <source>
        <dbReference type="Proteomes" id="UP000292702"/>
    </source>
</evidence>
<keyword evidence="1" id="KW-0862">Zinc</keyword>
<dbReference type="PANTHER" id="PTHR37543:SF1">
    <property type="entry name" value="CCCH ZINC FINGER DNA BINDING PROTEIN (AFU_ORTHOLOGUE AFUA_5G12760)"/>
    <property type="match status" value="1"/>
</dbReference>
<evidence type="ECO:0000256" key="2">
    <source>
        <dbReference type="SAM" id="Coils"/>
    </source>
</evidence>
<keyword evidence="1" id="KW-0479">Metal-binding</keyword>
<dbReference type="Pfam" id="PF25540">
    <property type="entry name" value="DUF7923"/>
    <property type="match status" value="1"/>
</dbReference>
<proteinExistence type="predicted"/>
<feature type="region of interest" description="Disordered" evidence="3">
    <location>
        <begin position="298"/>
        <end position="325"/>
    </location>
</feature>
<dbReference type="SMART" id="SM00356">
    <property type="entry name" value="ZnF_C3H1"/>
    <property type="match status" value="1"/>
</dbReference>
<dbReference type="STRING" id="92696.A0A4R0RJA9"/>
<dbReference type="GO" id="GO:0008270">
    <property type="term" value="F:zinc ion binding"/>
    <property type="evidence" value="ECO:0007669"/>
    <property type="project" value="UniProtKB-KW"/>
</dbReference>
<feature type="domain" description="C3H1-type" evidence="4">
    <location>
        <begin position="366"/>
        <end position="394"/>
    </location>
</feature>